<dbReference type="EMBL" id="PVTH01000002">
    <property type="protein sequence ID" value="PRY54495.1"/>
    <property type="molecule type" value="Genomic_DNA"/>
</dbReference>
<feature type="coiled-coil region" evidence="1">
    <location>
        <begin position="1"/>
        <end position="28"/>
    </location>
</feature>
<comment type="caution">
    <text evidence="2">The sequence shown here is derived from an EMBL/GenBank/DDBJ whole genome shotgun (WGS) entry which is preliminary data.</text>
</comment>
<dbReference type="AlphaFoldDB" id="A0A2T0U982"/>
<evidence type="ECO:0000313" key="2">
    <source>
        <dbReference type="EMBL" id="PRY54495.1"/>
    </source>
</evidence>
<name>A0A2T0U982_9SPHI</name>
<dbReference type="Proteomes" id="UP000238034">
    <property type="component" value="Unassembled WGS sequence"/>
</dbReference>
<evidence type="ECO:0000313" key="3">
    <source>
        <dbReference type="Proteomes" id="UP000238034"/>
    </source>
</evidence>
<keyword evidence="1" id="KW-0175">Coiled coil</keyword>
<reference evidence="2 3" key="1">
    <citation type="submission" date="2018-03" db="EMBL/GenBank/DDBJ databases">
        <title>Genomic Encyclopedia of Type Strains, Phase III (KMG-III): the genomes of soil and plant-associated and newly described type strains.</title>
        <authorList>
            <person name="Whitman W."/>
        </authorList>
    </citation>
    <scope>NUCLEOTIDE SEQUENCE [LARGE SCALE GENOMIC DNA]</scope>
    <source>
        <strain evidence="2 3">CGMCC 1.9313</strain>
    </source>
</reference>
<organism evidence="2 3">
    <name type="scientific">Arcticibacter pallidicorallinus</name>
    <dbReference type="NCBI Taxonomy" id="1259464"/>
    <lineage>
        <taxon>Bacteria</taxon>
        <taxon>Pseudomonadati</taxon>
        <taxon>Bacteroidota</taxon>
        <taxon>Sphingobacteriia</taxon>
        <taxon>Sphingobacteriales</taxon>
        <taxon>Sphingobacteriaceae</taxon>
        <taxon>Arcticibacter</taxon>
    </lineage>
</organism>
<evidence type="ECO:0000256" key="1">
    <source>
        <dbReference type="SAM" id="Coils"/>
    </source>
</evidence>
<keyword evidence="3" id="KW-1185">Reference proteome</keyword>
<sequence length="101" mass="11778">MNRREMELERLEENVEQAVLTIDDTKYAVNIEEVEAFISHCKSFMSLNSNSDFELMTQEISDSLVEFSKGDVTMDQIRPQLLFLREVGFLLKSLLTRVEEN</sequence>
<dbReference type="OrthoDB" id="768501at2"/>
<proteinExistence type="predicted"/>
<protein>
    <submittedName>
        <fullName evidence="2">Uncharacterized protein</fullName>
    </submittedName>
</protein>
<dbReference type="RefSeq" id="WP_146133081.1">
    <property type="nucleotide sequence ID" value="NZ_PVTH01000002.1"/>
</dbReference>
<gene>
    <name evidence="2" type="ORF">B0I27_102262</name>
</gene>
<accession>A0A2T0U982</accession>